<evidence type="ECO:0000259" key="11">
    <source>
        <dbReference type="PROSITE" id="PS50893"/>
    </source>
</evidence>
<accession>A0A9N9UAY2</accession>
<dbReference type="SUPFAM" id="SSF90123">
    <property type="entry name" value="ABC transporter transmembrane region"/>
    <property type="match status" value="2"/>
</dbReference>
<feature type="transmembrane region" description="Helical" evidence="10">
    <location>
        <begin position="204"/>
        <end position="222"/>
    </location>
</feature>
<feature type="transmembrane region" description="Helical" evidence="10">
    <location>
        <begin position="164"/>
        <end position="184"/>
    </location>
</feature>
<dbReference type="GO" id="GO:0016887">
    <property type="term" value="F:ATP hydrolysis activity"/>
    <property type="evidence" value="ECO:0007669"/>
    <property type="project" value="InterPro"/>
</dbReference>
<evidence type="ECO:0000256" key="1">
    <source>
        <dbReference type="ARBA" id="ARBA00004651"/>
    </source>
</evidence>
<feature type="region of interest" description="Disordered" evidence="9">
    <location>
        <begin position="578"/>
        <end position="598"/>
    </location>
</feature>
<comment type="subcellular location">
    <subcellularLocation>
        <location evidence="1">Cell membrane</location>
        <topology evidence="1">Multi-pass membrane protein</topology>
    </subcellularLocation>
</comment>
<dbReference type="Pfam" id="PF00005">
    <property type="entry name" value="ABC_tran"/>
    <property type="match status" value="2"/>
</dbReference>
<evidence type="ECO:0000256" key="6">
    <source>
        <dbReference type="ARBA" id="ARBA00022840"/>
    </source>
</evidence>
<dbReference type="PANTHER" id="PTHR24223">
    <property type="entry name" value="ATP-BINDING CASSETTE SUB-FAMILY C"/>
    <property type="match status" value="1"/>
</dbReference>
<keyword evidence="3" id="KW-1003">Cell membrane</keyword>
<dbReference type="InterPro" id="IPR044746">
    <property type="entry name" value="ABCC_6TM_D1"/>
</dbReference>
<dbReference type="Pfam" id="PF24357">
    <property type="entry name" value="TMD0_ABC"/>
    <property type="match status" value="1"/>
</dbReference>
<feature type="transmembrane region" description="Helical" evidence="10">
    <location>
        <begin position="134"/>
        <end position="152"/>
    </location>
</feature>
<comment type="caution">
    <text evidence="13">The sequence shown here is derived from an EMBL/GenBank/DDBJ whole genome shotgun (WGS) entry which is preliminary data.</text>
</comment>
<keyword evidence="7 10" id="KW-1133">Transmembrane helix</keyword>
<dbReference type="Gene3D" id="1.20.1560.10">
    <property type="entry name" value="ABC transporter type 1, transmembrane domain"/>
    <property type="match status" value="2"/>
</dbReference>
<gene>
    <name evidence="13" type="ORF">CBYS24578_00006795</name>
</gene>
<evidence type="ECO:0008006" key="15">
    <source>
        <dbReference type="Google" id="ProtNLM"/>
    </source>
</evidence>
<dbReference type="EMBL" id="CABFNO020001394">
    <property type="protein sequence ID" value="CAG9985122.1"/>
    <property type="molecule type" value="Genomic_DNA"/>
</dbReference>
<keyword evidence="4 10" id="KW-0812">Transmembrane</keyword>
<evidence type="ECO:0000259" key="12">
    <source>
        <dbReference type="PROSITE" id="PS50929"/>
    </source>
</evidence>
<feature type="region of interest" description="Disordered" evidence="9">
    <location>
        <begin position="845"/>
        <end position="873"/>
    </location>
</feature>
<dbReference type="InterPro" id="IPR027417">
    <property type="entry name" value="P-loop_NTPase"/>
</dbReference>
<dbReference type="SUPFAM" id="SSF52540">
    <property type="entry name" value="P-loop containing nucleoside triphosphate hydrolases"/>
    <property type="match status" value="2"/>
</dbReference>
<feature type="transmembrane region" description="Helical" evidence="10">
    <location>
        <begin position="898"/>
        <end position="920"/>
    </location>
</feature>
<dbReference type="InterPro" id="IPR050173">
    <property type="entry name" value="ABC_transporter_C-like"/>
</dbReference>
<dbReference type="PROSITE" id="PS00211">
    <property type="entry name" value="ABC_TRANSPORTER_1"/>
    <property type="match status" value="2"/>
</dbReference>
<dbReference type="Gene3D" id="3.40.50.300">
    <property type="entry name" value="P-loop containing nucleotide triphosphate hydrolases"/>
    <property type="match status" value="2"/>
</dbReference>
<dbReference type="InterPro" id="IPR003593">
    <property type="entry name" value="AAA+_ATPase"/>
</dbReference>
<keyword evidence="8 10" id="KW-0472">Membrane</keyword>
<proteinExistence type="predicted"/>
<dbReference type="CDD" id="cd18580">
    <property type="entry name" value="ABC_6TM_ABCC_D2"/>
    <property type="match status" value="1"/>
</dbReference>
<feature type="transmembrane region" description="Helical" evidence="10">
    <location>
        <begin position="318"/>
        <end position="340"/>
    </location>
</feature>
<evidence type="ECO:0000313" key="14">
    <source>
        <dbReference type="Proteomes" id="UP000754883"/>
    </source>
</evidence>
<evidence type="ECO:0000256" key="5">
    <source>
        <dbReference type="ARBA" id="ARBA00022741"/>
    </source>
</evidence>
<feature type="domain" description="ABC transmembrane type-1" evidence="12">
    <location>
        <begin position="295"/>
        <end position="553"/>
    </location>
</feature>
<evidence type="ECO:0000256" key="8">
    <source>
        <dbReference type="ARBA" id="ARBA00023136"/>
    </source>
</evidence>
<feature type="transmembrane region" description="Helical" evidence="10">
    <location>
        <begin position="940"/>
        <end position="968"/>
    </location>
</feature>
<feature type="transmembrane region" description="Helical" evidence="10">
    <location>
        <begin position="1030"/>
        <end position="1056"/>
    </location>
</feature>
<keyword evidence="14" id="KW-1185">Reference proteome</keyword>
<feature type="domain" description="ABC transmembrane type-1" evidence="12">
    <location>
        <begin position="902"/>
        <end position="1181"/>
    </location>
</feature>
<protein>
    <recommendedName>
        <fullName evidence="15">ABC transporter</fullName>
    </recommendedName>
</protein>
<dbReference type="Pfam" id="PF00664">
    <property type="entry name" value="ABC_membrane"/>
    <property type="match status" value="2"/>
</dbReference>
<evidence type="ECO:0000256" key="7">
    <source>
        <dbReference type="ARBA" id="ARBA00022989"/>
    </source>
</evidence>
<evidence type="ECO:0000256" key="10">
    <source>
        <dbReference type="SAM" id="Phobius"/>
    </source>
</evidence>
<dbReference type="CDD" id="cd18579">
    <property type="entry name" value="ABC_6TM_ABCC_D1"/>
    <property type="match status" value="1"/>
</dbReference>
<dbReference type="GO" id="GO:0005886">
    <property type="term" value="C:plasma membrane"/>
    <property type="evidence" value="ECO:0007669"/>
    <property type="project" value="UniProtKB-SubCell"/>
</dbReference>
<reference evidence="13" key="1">
    <citation type="submission" date="2021-10" db="EMBL/GenBank/DDBJ databases">
        <authorList>
            <person name="Piombo E."/>
        </authorList>
    </citation>
    <scope>NUCLEOTIDE SEQUENCE</scope>
</reference>
<feature type="domain" description="ABC transporter" evidence="11">
    <location>
        <begin position="1218"/>
        <end position="1481"/>
    </location>
</feature>
<feature type="transmembrane region" description="Helical" evidence="10">
    <location>
        <begin position="28"/>
        <end position="48"/>
    </location>
</feature>
<organism evidence="13 14">
    <name type="scientific">Clonostachys byssicola</name>
    <dbReference type="NCBI Taxonomy" id="160290"/>
    <lineage>
        <taxon>Eukaryota</taxon>
        <taxon>Fungi</taxon>
        <taxon>Dikarya</taxon>
        <taxon>Ascomycota</taxon>
        <taxon>Pezizomycotina</taxon>
        <taxon>Sordariomycetes</taxon>
        <taxon>Hypocreomycetidae</taxon>
        <taxon>Hypocreales</taxon>
        <taxon>Bionectriaceae</taxon>
        <taxon>Clonostachys</taxon>
    </lineage>
</organism>
<dbReference type="Proteomes" id="UP000754883">
    <property type="component" value="Unassembled WGS sequence"/>
</dbReference>
<dbReference type="PROSITE" id="PS50893">
    <property type="entry name" value="ABC_TRANSPORTER_2"/>
    <property type="match status" value="2"/>
</dbReference>
<evidence type="ECO:0000256" key="4">
    <source>
        <dbReference type="ARBA" id="ARBA00022692"/>
    </source>
</evidence>
<sequence>MASWQTHTCPSDDTFGPIVHGCRNDFDFTLLFEHLFFTIVPCTAFLVASSYKITQLYRVEQIANGKLLQGTKSAVHLAHSLLRLTILYNFSKTTVICHDSARLHNIGITAAACVLLAALIALILSWLAHSRCPRPSFTLTIFLFLTFLLDLAQSRTLLTISSSPWGIGYIFSTATCVKALALLLESYPKAWASGIKQPSPEPTLGIFSIMTYYWLNPLILLGSRRLLGIADLYNLDPQMTSKELDPKFWASWNTSSNWKGKARLLIALWKAMKWELLAPAIPRLAKLGFGLCQPFLIQAVGHFLSNPKTSEWAREGRALVGVTAMIYLGSAASLGLYQYYNQRASSFLRGLLVVGIYRKTTELRLSSDDSKASLTLVSADVERIQQGAHGFHDIWASIIEFFIVACLLYLQLGLAFLVPIGVASACFLVTVGIGKTAPRLQRAWVDATEKRIGITATLIENMKSIKIMGVNKQLGDFVQAMRDVEIEAGSSFRMTIIYSVTCSYAPMILSPLLTFAATSRDFDTTRAFTSLAFIRLLTIPLGKLFQLLPALVSATACFERVASYLEAESRSDYRLRSFEPSEVPNGSNSGRPRENDIRNDENATAFSNATPAFSIKDGYFGWRDNNFVLRQINLSIPQSKVTMVVGPVASGKSTFCKALLGEVPYIKGNVYFTHRLSTIGFCDQSPYIPNATLRDIIVGHSDYDEVWYKDVLEATALSQDIATFAQRDQSVTGSNGCNLSGGQRQRVAIARALYARPSVFVFDDIFSALDKKTEDSVFANLFGSNGLIRRLRATVVLCSHSNKHLGWADLIIALGADGKVKDQGTHQELEESQEYTHSLNIDDAENARDESGGSDSQESDDLHVGKPDSAPEFEIDDRQRQIGDFIVYKRYLSTLGPVLLGLFFLLTLAYSFCDQFGTIWLKFWSDYNTNHPDDKSQYGFYLGIYALIQISCLTCMGGFTAVTCIQLIKNSGHVFHLRAINTLMAAPLSLFSMTPSGILLNRFAQDLNIIDTEIEEYLSDLVICIEISCAMAIIIATASPYVALSYPFLGVLLYLLQKIYLKTSRQLRFLDLETKSPIFTHLLETLSGLSTIRAFGWNNALATTNHILVDNSQRPAYLLALIQSWLAVNLALMVAVLAVLVVALVTAFRADVGLAGASLVLLMSFGTLLSNTVNNWTQLELGMGAVSRMETFCETVKNESHGDAVETPSEDWPRYGDIKMKDVSASYEYMKLSRDTFSDPPHPSITGNQTLAVRELNFTIKAGEKIAVVGRTGSGKSSIVLLLLRLLDPLPSDNQIITIDGLPLSKVDRDTVRSRIIAIPQDTFLLPEGTSWRVNLDPYAVASLDECESALQQVGLWNLILGHGGLEEPMKADFLSQGQKQLFGIARAVLRARVRARLLSTQGVYHAGATKLGGVVLLDEVTASVDSATDSLIHEIIHREFEGYTVLAVTHKEHALQDFDRVMVLENGAIKEFRNVACVAIP</sequence>
<evidence type="ECO:0000313" key="13">
    <source>
        <dbReference type="EMBL" id="CAG9985122.1"/>
    </source>
</evidence>
<feature type="transmembrane region" description="Helical" evidence="10">
    <location>
        <begin position="401"/>
        <end position="434"/>
    </location>
</feature>
<dbReference type="FunFam" id="1.20.1560.10:FF:000055">
    <property type="entry name" value="ABC multidrug transporter (Eurofung)"/>
    <property type="match status" value="1"/>
</dbReference>
<dbReference type="GO" id="GO:0140359">
    <property type="term" value="F:ABC-type transporter activity"/>
    <property type="evidence" value="ECO:0007669"/>
    <property type="project" value="InterPro"/>
</dbReference>
<dbReference type="FunFam" id="1.20.1560.10:FF:000066">
    <property type="entry name" value="ABC multidrug transporter (Eurofung)"/>
    <property type="match status" value="1"/>
</dbReference>
<dbReference type="SMART" id="SM00382">
    <property type="entry name" value="AAA"/>
    <property type="match status" value="2"/>
</dbReference>
<feature type="transmembrane region" description="Helical" evidence="10">
    <location>
        <begin position="106"/>
        <end position="128"/>
    </location>
</feature>
<dbReference type="InterPro" id="IPR003439">
    <property type="entry name" value="ABC_transporter-like_ATP-bd"/>
</dbReference>
<dbReference type="InterPro" id="IPR056227">
    <property type="entry name" value="TMD0_ABC"/>
</dbReference>
<keyword evidence="6" id="KW-0067">ATP-binding</keyword>
<keyword evidence="2" id="KW-0813">Transport</keyword>
<dbReference type="InterPro" id="IPR017871">
    <property type="entry name" value="ABC_transporter-like_CS"/>
</dbReference>
<dbReference type="GO" id="GO:0005524">
    <property type="term" value="F:ATP binding"/>
    <property type="evidence" value="ECO:0007669"/>
    <property type="project" value="UniProtKB-KW"/>
</dbReference>
<dbReference type="PANTHER" id="PTHR24223:SF345">
    <property type="entry name" value="ABC MULTIDRUG TRANSPORTER (EUROFUNG)"/>
    <property type="match status" value="1"/>
</dbReference>
<feature type="domain" description="ABC transporter" evidence="11">
    <location>
        <begin position="613"/>
        <end position="842"/>
    </location>
</feature>
<feature type="transmembrane region" description="Helical" evidence="10">
    <location>
        <begin position="980"/>
        <end position="1000"/>
    </location>
</feature>
<dbReference type="InterPro" id="IPR036640">
    <property type="entry name" value="ABC1_TM_sf"/>
</dbReference>
<evidence type="ECO:0000256" key="9">
    <source>
        <dbReference type="SAM" id="MobiDB-lite"/>
    </source>
</evidence>
<dbReference type="PROSITE" id="PS50929">
    <property type="entry name" value="ABC_TM1F"/>
    <property type="match status" value="2"/>
</dbReference>
<name>A0A9N9UAY2_9HYPO</name>
<evidence type="ECO:0000256" key="3">
    <source>
        <dbReference type="ARBA" id="ARBA00022475"/>
    </source>
</evidence>
<feature type="transmembrane region" description="Helical" evidence="10">
    <location>
        <begin position="1116"/>
        <end position="1145"/>
    </location>
</feature>
<dbReference type="InterPro" id="IPR011527">
    <property type="entry name" value="ABC1_TM_dom"/>
</dbReference>
<keyword evidence="5" id="KW-0547">Nucleotide-binding</keyword>
<dbReference type="InterPro" id="IPR044726">
    <property type="entry name" value="ABCC_6TM_D2"/>
</dbReference>
<dbReference type="OrthoDB" id="6500128at2759"/>
<evidence type="ECO:0000256" key="2">
    <source>
        <dbReference type="ARBA" id="ARBA00022448"/>
    </source>
</evidence>